<dbReference type="AlphaFoldDB" id="A0A9X6Y793"/>
<dbReference type="EMBL" id="NVNL01000126">
    <property type="protein sequence ID" value="PEA85865.1"/>
    <property type="molecule type" value="Genomic_DNA"/>
</dbReference>
<comment type="caution">
    <text evidence="1">The sequence shown here is derived from an EMBL/GenBank/DDBJ whole genome shotgun (WGS) entry which is preliminary data.</text>
</comment>
<protein>
    <submittedName>
        <fullName evidence="1">Uncharacterized protein</fullName>
    </submittedName>
</protein>
<sequence>MEKENENGTLVVNCGVYEFTRFESAVRTLEQEDGYEGEVWEMGVASGDLEELSEFSNANDLNAEIITTIL</sequence>
<dbReference type="RefSeq" id="WP_098902885.1">
    <property type="nucleotide sequence ID" value="NZ_NVNL01000126.1"/>
</dbReference>
<evidence type="ECO:0000313" key="2">
    <source>
        <dbReference type="Proteomes" id="UP000220702"/>
    </source>
</evidence>
<organism evidence="1 2">
    <name type="scientific">Bacillus thuringiensis</name>
    <dbReference type="NCBI Taxonomy" id="1428"/>
    <lineage>
        <taxon>Bacteria</taxon>
        <taxon>Bacillati</taxon>
        <taxon>Bacillota</taxon>
        <taxon>Bacilli</taxon>
        <taxon>Bacillales</taxon>
        <taxon>Bacillaceae</taxon>
        <taxon>Bacillus</taxon>
        <taxon>Bacillus cereus group</taxon>
    </lineage>
</organism>
<reference evidence="1 2" key="1">
    <citation type="submission" date="2017-09" db="EMBL/GenBank/DDBJ databases">
        <title>Large-scale bioinformatics analysis of Bacillus genomes uncovers conserved roles of natural products in bacterial physiology.</title>
        <authorList>
            <consortium name="Agbiome Team Llc"/>
            <person name="Bleich R.M."/>
            <person name="Grubbs K.J."/>
            <person name="Santa Maria K.C."/>
            <person name="Allen S.E."/>
            <person name="Farag S."/>
            <person name="Shank E.A."/>
            <person name="Bowers A."/>
        </authorList>
    </citation>
    <scope>NUCLEOTIDE SEQUENCE [LARGE SCALE GENOMIC DNA]</scope>
    <source>
        <strain evidence="1 2">AFS089089</strain>
    </source>
</reference>
<name>A0A9X6Y793_BACTU</name>
<gene>
    <name evidence="1" type="ORF">CON71_33260</name>
</gene>
<evidence type="ECO:0000313" key="1">
    <source>
        <dbReference type="EMBL" id="PEA85865.1"/>
    </source>
</evidence>
<dbReference type="Proteomes" id="UP000220702">
    <property type="component" value="Unassembled WGS sequence"/>
</dbReference>
<proteinExistence type="predicted"/>
<accession>A0A9X6Y793</accession>